<dbReference type="Pfam" id="PF02566">
    <property type="entry name" value="OsmC"/>
    <property type="match status" value="1"/>
</dbReference>
<dbReference type="InterPro" id="IPR052707">
    <property type="entry name" value="OsmC_Ohr_Peroxiredoxin"/>
</dbReference>
<dbReference type="PANTHER" id="PTHR42830">
    <property type="entry name" value="OSMOTICALLY INDUCIBLE FAMILY PROTEIN"/>
    <property type="match status" value="1"/>
</dbReference>
<dbReference type="InterPro" id="IPR015946">
    <property type="entry name" value="KH_dom-like_a/b"/>
</dbReference>
<dbReference type="SUPFAM" id="SSF82784">
    <property type="entry name" value="OsmC-like"/>
    <property type="match status" value="1"/>
</dbReference>
<dbReference type="InterPro" id="IPR003718">
    <property type="entry name" value="OsmC/Ohr_fam"/>
</dbReference>
<gene>
    <name evidence="2" type="ORF">ACFQLX_18110</name>
</gene>
<accession>A0ABW2GH54</accession>
<protein>
    <submittedName>
        <fullName evidence="2">OsmC family protein</fullName>
    </submittedName>
</protein>
<feature type="region of interest" description="Disordered" evidence="1">
    <location>
        <begin position="31"/>
        <end position="50"/>
    </location>
</feature>
<name>A0ABW2GH54_9ACTN</name>
<dbReference type="PANTHER" id="PTHR42830:SF2">
    <property type="entry name" value="OSMC_OHR FAMILY PROTEIN"/>
    <property type="match status" value="1"/>
</dbReference>
<organism evidence="2 3">
    <name type="scientific">Streptomyces polyrhachis</name>
    <dbReference type="NCBI Taxonomy" id="1282885"/>
    <lineage>
        <taxon>Bacteria</taxon>
        <taxon>Bacillati</taxon>
        <taxon>Actinomycetota</taxon>
        <taxon>Actinomycetes</taxon>
        <taxon>Kitasatosporales</taxon>
        <taxon>Streptomycetaceae</taxon>
        <taxon>Streptomyces</taxon>
    </lineage>
</organism>
<dbReference type="InterPro" id="IPR036102">
    <property type="entry name" value="OsmC/Ohrsf"/>
</dbReference>
<comment type="caution">
    <text evidence="2">The sequence shown here is derived from an EMBL/GenBank/DDBJ whole genome shotgun (WGS) entry which is preliminary data.</text>
</comment>
<reference evidence="3" key="1">
    <citation type="journal article" date="2019" name="Int. J. Syst. Evol. Microbiol.">
        <title>The Global Catalogue of Microorganisms (GCM) 10K type strain sequencing project: providing services to taxonomists for standard genome sequencing and annotation.</title>
        <authorList>
            <consortium name="The Broad Institute Genomics Platform"/>
            <consortium name="The Broad Institute Genome Sequencing Center for Infectious Disease"/>
            <person name="Wu L."/>
            <person name="Ma J."/>
        </authorList>
    </citation>
    <scope>NUCLEOTIDE SEQUENCE [LARGE SCALE GENOMIC DNA]</scope>
    <source>
        <strain evidence="3">CGMCC 1.13681</strain>
    </source>
</reference>
<dbReference type="Gene3D" id="3.30.300.20">
    <property type="match status" value="1"/>
</dbReference>
<evidence type="ECO:0000313" key="2">
    <source>
        <dbReference type="EMBL" id="MFC7220063.1"/>
    </source>
</evidence>
<keyword evidence="3" id="KW-1185">Reference proteome</keyword>
<evidence type="ECO:0000256" key="1">
    <source>
        <dbReference type="SAM" id="MobiDB-lite"/>
    </source>
</evidence>
<dbReference type="EMBL" id="JBHSZO010000028">
    <property type="protein sequence ID" value="MFC7220063.1"/>
    <property type="molecule type" value="Genomic_DNA"/>
</dbReference>
<evidence type="ECO:0000313" key="3">
    <source>
        <dbReference type="Proteomes" id="UP001596413"/>
    </source>
</evidence>
<proteinExistence type="predicted"/>
<sequence length="162" mass="17748">MAFDEYPYDIRVTWTGDLGTGTSAHAAYSRDHEVRAARPPPLAGSADTGTFRGDRARWNPEQLLTAAVAQAHLLWYLHLCAAHGVTVLSYEDRATGVLTEGGEADHFREVVLRPRVVVADSQTLAQAHDLHEQALEQSFAVHSVRFPVRVEPHVTSRPGATA</sequence>
<dbReference type="Proteomes" id="UP001596413">
    <property type="component" value="Unassembled WGS sequence"/>
</dbReference>
<dbReference type="RefSeq" id="WP_386416455.1">
    <property type="nucleotide sequence ID" value="NZ_JBHSZO010000028.1"/>
</dbReference>